<dbReference type="Proteomes" id="UP001165041">
    <property type="component" value="Unassembled WGS sequence"/>
</dbReference>
<evidence type="ECO:0000313" key="2">
    <source>
        <dbReference type="EMBL" id="GLW72931.1"/>
    </source>
</evidence>
<protein>
    <submittedName>
        <fullName evidence="2">Uncharacterized protein</fullName>
    </submittedName>
</protein>
<sequence>MEFRADQRERPPPAALAQVQGGLGARHARSDHDDPVRCPQLSHAVHPSRARTVSTLRTRLLARLGPALWWGYFTSREPGAPG</sequence>
<organism evidence="2 3">
    <name type="scientific">Kitasatospora phosalacinea</name>
    <dbReference type="NCBI Taxonomy" id="2065"/>
    <lineage>
        <taxon>Bacteria</taxon>
        <taxon>Bacillati</taxon>
        <taxon>Actinomycetota</taxon>
        <taxon>Actinomycetes</taxon>
        <taxon>Kitasatosporales</taxon>
        <taxon>Streptomycetaceae</taxon>
        <taxon>Kitasatospora</taxon>
    </lineage>
</organism>
<evidence type="ECO:0000313" key="3">
    <source>
        <dbReference type="Proteomes" id="UP001165041"/>
    </source>
</evidence>
<reference evidence="2" key="1">
    <citation type="submission" date="2023-02" db="EMBL/GenBank/DDBJ databases">
        <title>Kitasatospora phosalacinea NBRC 14627.</title>
        <authorList>
            <person name="Ichikawa N."/>
            <person name="Sato H."/>
            <person name="Tonouchi N."/>
        </authorList>
    </citation>
    <scope>NUCLEOTIDE SEQUENCE</scope>
    <source>
        <strain evidence="2">NBRC 14627</strain>
    </source>
</reference>
<accession>A0A9W6V2R1</accession>
<name>A0A9W6V2R1_9ACTN</name>
<gene>
    <name evidence="2" type="ORF">Kpho02_52300</name>
</gene>
<feature type="region of interest" description="Disordered" evidence="1">
    <location>
        <begin position="1"/>
        <end position="43"/>
    </location>
</feature>
<proteinExistence type="predicted"/>
<evidence type="ECO:0000256" key="1">
    <source>
        <dbReference type="SAM" id="MobiDB-lite"/>
    </source>
</evidence>
<feature type="compositionally biased region" description="Basic and acidic residues" evidence="1">
    <location>
        <begin position="1"/>
        <end position="11"/>
    </location>
</feature>
<comment type="caution">
    <text evidence="2">The sequence shown here is derived from an EMBL/GenBank/DDBJ whole genome shotgun (WGS) entry which is preliminary data.</text>
</comment>
<dbReference type="EMBL" id="BSSA01000021">
    <property type="protein sequence ID" value="GLW72931.1"/>
    <property type="molecule type" value="Genomic_DNA"/>
</dbReference>
<dbReference type="AlphaFoldDB" id="A0A9W6V2R1"/>